<dbReference type="GO" id="GO:0030313">
    <property type="term" value="C:cell envelope"/>
    <property type="evidence" value="ECO:0007669"/>
    <property type="project" value="UniProtKB-SubCell"/>
</dbReference>
<dbReference type="SUPFAM" id="SSF111369">
    <property type="entry name" value="HlyD-like secretion proteins"/>
    <property type="match status" value="2"/>
</dbReference>
<dbReference type="Pfam" id="PF25917">
    <property type="entry name" value="BSH_RND"/>
    <property type="match status" value="1"/>
</dbReference>
<evidence type="ECO:0000256" key="6">
    <source>
        <dbReference type="SAM" id="Phobius"/>
    </source>
</evidence>
<dbReference type="Proteomes" id="UP000028123">
    <property type="component" value="Unassembled WGS sequence"/>
</dbReference>
<evidence type="ECO:0000313" key="11">
    <source>
        <dbReference type="EMBL" id="KEQ25835.1"/>
    </source>
</evidence>
<dbReference type="RefSeq" id="WP_036681081.1">
    <property type="nucleotide sequence ID" value="NZ_JNVM01000009.1"/>
</dbReference>
<dbReference type="Pfam" id="PF25973">
    <property type="entry name" value="BSH_CzcB"/>
    <property type="match status" value="1"/>
</dbReference>
<evidence type="ECO:0000256" key="4">
    <source>
        <dbReference type="SAM" id="Coils"/>
    </source>
</evidence>
<dbReference type="Pfam" id="PF25990">
    <property type="entry name" value="Beta-barrel_YknX"/>
    <property type="match status" value="1"/>
</dbReference>
<evidence type="ECO:0000313" key="12">
    <source>
        <dbReference type="Proteomes" id="UP000028123"/>
    </source>
</evidence>
<keyword evidence="6" id="KW-0812">Transmembrane</keyword>
<reference evidence="11 12" key="1">
    <citation type="submission" date="2014-06" db="EMBL/GenBank/DDBJ databases">
        <title>Draft genome sequence of Paenibacillus sp. MSt1.</title>
        <authorList>
            <person name="Aw Y.K."/>
            <person name="Ong K.S."/>
            <person name="Gan H.M."/>
            <person name="Lee S.M."/>
        </authorList>
    </citation>
    <scope>NUCLEOTIDE SEQUENCE [LARGE SCALE GENOMIC DNA]</scope>
    <source>
        <strain evidence="11 12">MSt1</strain>
    </source>
</reference>
<feature type="compositionally biased region" description="Gly residues" evidence="5">
    <location>
        <begin position="530"/>
        <end position="580"/>
    </location>
</feature>
<dbReference type="PANTHER" id="PTHR32347">
    <property type="entry name" value="EFFLUX SYSTEM COMPONENT YKNX-RELATED"/>
    <property type="match status" value="1"/>
</dbReference>
<dbReference type="InterPro" id="IPR058625">
    <property type="entry name" value="MdtA-like_BSH"/>
</dbReference>
<keyword evidence="12" id="KW-1185">Reference proteome</keyword>
<dbReference type="GO" id="GO:0022857">
    <property type="term" value="F:transmembrane transporter activity"/>
    <property type="evidence" value="ECO:0007669"/>
    <property type="project" value="InterPro"/>
</dbReference>
<keyword evidence="6" id="KW-1133">Transmembrane helix</keyword>
<evidence type="ECO:0000256" key="3">
    <source>
        <dbReference type="ARBA" id="ARBA00023054"/>
    </source>
</evidence>
<dbReference type="InterPro" id="IPR058647">
    <property type="entry name" value="BSH_CzcB-like"/>
</dbReference>
<feature type="domain" description="CzcB-like barrel-sandwich hybrid" evidence="9">
    <location>
        <begin position="260"/>
        <end position="333"/>
    </location>
</feature>
<feature type="coiled-coil region" evidence="4">
    <location>
        <begin position="300"/>
        <end position="327"/>
    </location>
</feature>
<dbReference type="Gene3D" id="2.40.30.170">
    <property type="match status" value="1"/>
</dbReference>
<evidence type="ECO:0000259" key="7">
    <source>
        <dbReference type="Pfam" id="PF25917"/>
    </source>
</evidence>
<evidence type="ECO:0000259" key="9">
    <source>
        <dbReference type="Pfam" id="PF25973"/>
    </source>
</evidence>
<dbReference type="Pfam" id="PF25967">
    <property type="entry name" value="RND-MFP_C"/>
    <property type="match status" value="1"/>
</dbReference>
<sequence>MAWLRYKKWIIGVLGLLVVGAGTYVYLQQKPKKSAASVQEKTVEVKKGGIRSTVSGTSQFEARDMQNIIAPADGTIKTMNLTRNQPVKKGDLLVEIADPTLETNLQEARTSLQQAENDLNDLRTQQGNMRITAPISGKLTLSGNLDAGSNTTKSSRVGTIADLSSLTVKLPFLLEDATQLKKGDTLDLAPDGFLLTKTGTITSVGTLTRSDSTGSKLVDVEVTVANDGTLDAGMKVKGTATIGGRSVDSQEKATLDYIKTETVFAGANGSIRELKVKSGNHVDKGDLIAVIGSDTLAGDILNKQAAIERQKATIASLEDKLNKLTLKAPFDGVFSTDFANKKTNVLASYPIGAKVEATTLFGAVASLDFMQLPIQVDELDLPNVKSGMKAEVTVDSLPGRKFEGEVTQVSTVGTTTNGVTFYDAVVAVKNTGDLRYGMTGTANILIQDKKDILVLPMEALQQQKGKRLVTVERSDGTREEKEIKIGIRSKTDVEITEGLKEGDKVVVPVRQQRQNLSQTDIDKLRQQFQGGQGGAFPGGGNFQFAPGGGGAGGAGGSGGSGGGNAGGGSRSNGGGGQGGR</sequence>
<dbReference type="OrthoDB" id="2461559at2"/>
<comment type="caution">
    <text evidence="11">The sequence shown here is derived from an EMBL/GenBank/DDBJ whole genome shotgun (WGS) entry which is preliminary data.</text>
</comment>
<feature type="domain" description="Multidrug resistance protein MdtA-like barrel-sandwich hybrid" evidence="7">
    <location>
        <begin position="72"/>
        <end position="142"/>
    </location>
</feature>
<feature type="domain" description="Multidrug resistance protein MdtA-like C-terminal permuted SH3" evidence="8">
    <location>
        <begin position="452"/>
        <end position="507"/>
    </location>
</feature>
<accession>A0A081P562</accession>
<protein>
    <submittedName>
        <fullName evidence="11">MacA protein</fullName>
    </submittedName>
</protein>
<dbReference type="InterPro" id="IPR058636">
    <property type="entry name" value="Beta-barrel_YknX"/>
</dbReference>
<dbReference type="Gene3D" id="1.10.287.470">
    <property type="entry name" value="Helix hairpin bin"/>
    <property type="match status" value="1"/>
</dbReference>
<gene>
    <name evidence="11" type="ORF">ET33_37330</name>
</gene>
<comment type="similarity">
    <text evidence="2">Belongs to the membrane fusion protein (MFP) (TC 8.A.1) family.</text>
</comment>
<proteinExistence type="inferred from homology"/>
<dbReference type="EMBL" id="JNVM01000009">
    <property type="protein sequence ID" value="KEQ25835.1"/>
    <property type="molecule type" value="Genomic_DNA"/>
</dbReference>
<feature type="transmembrane region" description="Helical" evidence="6">
    <location>
        <begin position="9"/>
        <end position="27"/>
    </location>
</feature>
<dbReference type="InterPro" id="IPR006143">
    <property type="entry name" value="RND_pump_MFP"/>
</dbReference>
<evidence type="ECO:0000259" key="10">
    <source>
        <dbReference type="Pfam" id="PF25990"/>
    </source>
</evidence>
<dbReference type="InterPro" id="IPR050465">
    <property type="entry name" value="UPF0194_transport"/>
</dbReference>
<evidence type="ECO:0000256" key="1">
    <source>
        <dbReference type="ARBA" id="ARBA00004196"/>
    </source>
</evidence>
<dbReference type="GO" id="GO:0016020">
    <property type="term" value="C:membrane"/>
    <property type="evidence" value="ECO:0007669"/>
    <property type="project" value="InterPro"/>
</dbReference>
<dbReference type="PANTHER" id="PTHR32347:SF14">
    <property type="entry name" value="EFFLUX SYSTEM COMPONENT YKNX-RELATED"/>
    <property type="match status" value="1"/>
</dbReference>
<dbReference type="InterPro" id="IPR058627">
    <property type="entry name" value="MdtA-like_C"/>
</dbReference>
<evidence type="ECO:0000259" key="8">
    <source>
        <dbReference type="Pfam" id="PF25967"/>
    </source>
</evidence>
<keyword evidence="6" id="KW-0472">Membrane</keyword>
<dbReference type="AlphaFoldDB" id="A0A081P562"/>
<dbReference type="Gene3D" id="2.40.420.20">
    <property type="match status" value="1"/>
</dbReference>
<name>A0A081P562_9BACL</name>
<dbReference type="Gene3D" id="2.40.50.100">
    <property type="match status" value="2"/>
</dbReference>
<keyword evidence="3 4" id="KW-0175">Coiled coil</keyword>
<organism evidence="11 12">
    <name type="scientific">Paenibacillus tyrfis</name>
    <dbReference type="NCBI Taxonomy" id="1501230"/>
    <lineage>
        <taxon>Bacteria</taxon>
        <taxon>Bacillati</taxon>
        <taxon>Bacillota</taxon>
        <taxon>Bacilli</taxon>
        <taxon>Bacillales</taxon>
        <taxon>Paenibacillaceae</taxon>
        <taxon>Paenibacillus</taxon>
    </lineage>
</organism>
<dbReference type="NCBIfam" id="TIGR01730">
    <property type="entry name" value="RND_mfp"/>
    <property type="match status" value="1"/>
</dbReference>
<feature type="coiled-coil region" evidence="4">
    <location>
        <begin position="105"/>
        <end position="132"/>
    </location>
</feature>
<feature type="domain" description="YknX-like beta-barrel" evidence="10">
    <location>
        <begin position="375"/>
        <end position="443"/>
    </location>
</feature>
<evidence type="ECO:0000256" key="5">
    <source>
        <dbReference type="SAM" id="MobiDB-lite"/>
    </source>
</evidence>
<dbReference type="eggNOG" id="COG0845">
    <property type="taxonomic scope" value="Bacteria"/>
</dbReference>
<comment type="subcellular location">
    <subcellularLocation>
        <location evidence="1">Cell envelope</location>
    </subcellularLocation>
</comment>
<evidence type="ECO:0000256" key="2">
    <source>
        <dbReference type="ARBA" id="ARBA00009477"/>
    </source>
</evidence>
<feature type="region of interest" description="Disordered" evidence="5">
    <location>
        <begin position="528"/>
        <end position="580"/>
    </location>
</feature>